<feature type="region of interest" description="Disordered" evidence="1">
    <location>
        <begin position="23"/>
        <end position="48"/>
    </location>
</feature>
<sequence length="333" mass="35120">MKSRILTQACALAALALMTVTTSHAATEPPPSDPALEQRVDADEQSGTGQVELATGHVDMGPKLVGEDVTALIRDDTATPPVWRQLSDVALRVRDKAKLDIPNEERYAFLGSARGKPAYVVPQTQNPDVIWVGWNTQDPAIVKLLDRGVTMTFKGHDGPGDFHLFVESGTFDVPPEPLWNGQGEAGQKFWVDLNTHTHANWVFTEPGVHLVSFTISAKTKDGAEVSADGTLRFAVGSEVSLADTLAKSAASQSPSPQSAAPEQSSNDASAAAASDSTASDSTASDSAPPSSLASPILIGVIAAIAAIGALAALFALRAKRLRAKRLRAQERQQ</sequence>
<keyword evidence="2" id="KW-0812">Transmembrane</keyword>
<feature type="chain" id="PRO_5011702438" evidence="3">
    <location>
        <begin position="26"/>
        <end position="333"/>
    </location>
</feature>
<accession>A0A1H4DQG0</accession>
<dbReference type="NCBIfam" id="NF038134">
    <property type="entry name" value="choice_anch_M"/>
    <property type="match status" value="1"/>
</dbReference>
<feature type="signal peptide" evidence="3">
    <location>
        <begin position="1"/>
        <end position="25"/>
    </location>
</feature>
<feature type="compositionally biased region" description="Low complexity" evidence="1">
    <location>
        <begin position="248"/>
        <end position="289"/>
    </location>
</feature>
<feature type="region of interest" description="Disordered" evidence="1">
    <location>
        <begin position="246"/>
        <end position="289"/>
    </location>
</feature>
<proteinExistence type="predicted"/>
<keyword evidence="5" id="KW-1185">Reference proteome</keyword>
<keyword evidence="2" id="KW-1133">Transmembrane helix</keyword>
<evidence type="ECO:0000313" key="4">
    <source>
        <dbReference type="EMBL" id="SEA74867.1"/>
    </source>
</evidence>
<feature type="transmembrane region" description="Helical" evidence="2">
    <location>
        <begin position="296"/>
        <end position="316"/>
    </location>
</feature>
<dbReference type="EMBL" id="FNQV01000019">
    <property type="protein sequence ID" value="SEA74867.1"/>
    <property type="molecule type" value="Genomic_DNA"/>
</dbReference>
<evidence type="ECO:0000256" key="3">
    <source>
        <dbReference type="SAM" id="SignalP"/>
    </source>
</evidence>
<dbReference type="Proteomes" id="UP000199288">
    <property type="component" value="Unassembled WGS sequence"/>
</dbReference>
<dbReference type="AlphaFoldDB" id="A0A1H4DQG0"/>
<evidence type="ECO:0000256" key="2">
    <source>
        <dbReference type="SAM" id="Phobius"/>
    </source>
</evidence>
<organism evidence="4 5">
    <name type="scientific">Bowdeniella nasicola</name>
    <dbReference type="NCBI Taxonomy" id="208480"/>
    <lineage>
        <taxon>Bacteria</taxon>
        <taxon>Bacillati</taxon>
        <taxon>Actinomycetota</taxon>
        <taxon>Actinomycetes</taxon>
        <taxon>Actinomycetales</taxon>
        <taxon>Actinomycetaceae</taxon>
        <taxon>Bowdeniella</taxon>
    </lineage>
</organism>
<evidence type="ECO:0000313" key="5">
    <source>
        <dbReference type="Proteomes" id="UP000199288"/>
    </source>
</evidence>
<dbReference type="NCBIfam" id="TIGR03769">
    <property type="entry name" value="P_ac_wall_RPT"/>
    <property type="match status" value="1"/>
</dbReference>
<dbReference type="InterPro" id="IPR022435">
    <property type="entry name" value="Surface-anchored_actinobac"/>
</dbReference>
<evidence type="ECO:0000256" key="1">
    <source>
        <dbReference type="SAM" id="MobiDB-lite"/>
    </source>
</evidence>
<reference evidence="5" key="1">
    <citation type="submission" date="2016-10" db="EMBL/GenBank/DDBJ databases">
        <authorList>
            <person name="Varghese N."/>
            <person name="Submissions S."/>
        </authorList>
    </citation>
    <scope>NUCLEOTIDE SEQUENCE [LARGE SCALE GENOMIC DNA]</scope>
    <source>
        <strain evidence="5">KPR-1</strain>
    </source>
</reference>
<keyword evidence="3" id="KW-0732">Signal</keyword>
<name>A0A1H4DQG0_9ACTO</name>
<gene>
    <name evidence="4" type="ORF">SAMN02910418_02316</name>
</gene>
<protein>
    <submittedName>
        <fullName evidence="4">Putative ABC transporter-associated repeat protein</fullName>
    </submittedName>
</protein>
<dbReference type="RefSeq" id="WP_176780801.1">
    <property type="nucleotide sequence ID" value="NZ_FNQV01000019.1"/>
</dbReference>
<keyword evidence="2" id="KW-0472">Membrane</keyword>